<organism evidence="1 2">
    <name type="scientific">Actinomadura viridis</name>
    <dbReference type="NCBI Taxonomy" id="58110"/>
    <lineage>
        <taxon>Bacteria</taxon>
        <taxon>Bacillati</taxon>
        <taxon>Actinomycetota</taxon>
        <taxon>Actinomycetes</taxon>
        <taxon>Streptosporangiales</taxon>
        <taxon>Thermomonosporaceae</taxon>
        <taxon>Actinomadura</taxon>
    </lineage>
</organism>
<dbReference type="EMBL" id="JADOUA010000001">
    <property type="protein sequence ID" value="MBG6086305.1"/>
    <property type="molecule type" value="Genomic_DNA"/>
</dbReference>
<proteinExistence type="predicted"/>
<keyword evidence="2" id="KW-1185">Reference proteome</keyword>
<protein>
    <submittedName>
        <fullName evidence="1">Uncharacterized protein</fullName>
    </submittedName>
</protein>
<dbReference type="Proteomes" id="UP000614047">
    <property type="component" value="Unassembled WGS sequence"/>
</dbReference>
<comment type="caution">
    <text evidence="1">The sequence shown here is derived from an EMBL/GenBank/DDBJ whole genome shotgun (WGS) entry which is preliminary data.</text>
</comment>
<dbReference type="AlphaFoldDB" id="A0A931D9Y7"/>
<dbReference type="RefSeq" id="WP_197009327.1">
    <property type="nucleotide sequence ID" value="NZ_BAABES010000013.1"/>
</dbReference>
<gene>
    <name evidence="1" type="ORF">IW256_000418</name>
</gene>
<name>A0A931D9Y7_9ACTN</name>
<accession>A0A931D9Y7</accession>
<evidence type="ECO:0000313" key="1">
    <source>
        <dbReference type="EMBL" id="MBG6086305.1"/>
    </source>
</evidence>
<sequence length="108" mass="11898">MTDDSQPRAALLIAEATRWVDRSNYPWVVEVVFADADGGRHSIIDKAPLFWDADDEPGPHAEFPVPVYLDAVLLEHGLPGDRVRVAIDHRSVNDAGYAEFIVSASQVT</sequence>
<reference evidence="1" key="1">
    <citation type="submission" date="2020-11" db="EMBL/GenBank/DDBJ databases">
        <title>Sequencing the genomes of 1000 actinobacteria strains.</title>
        <authorList>
            <person name="Klenk H.-P."/>
        </authorList>
    </citation>
    <scope>NUCLEOTIDE SEQUENCE</scope>
    <source>
        <strain evidence="1">DSM 43175</strain>
    </source>
</reference>
<evidence type="ECO:0000313" key="2">
    <source>
        <dbReference type="Proteomes" id="UP000614047"/>
    </source>
</evidence>